<reference evidence="2" key="1">
    <citation type="journal article" date="2019" name="Int. J. Syst. Evol. Microbiol.">
        <title>The Global Catalogue of Microorganisms (GCM) 10K type strain sequencing project: providing services to taxonomists for standard genome sequencing and annotation.</title>
        <authorList>
            <consortium name="The Broad Institute Genomics Platform"/>
            <consortium name="The Broad Institute Genome Sequencing Center for Infectious Disease"/>
            <person name="Wu L."/>
            <person name="Ma J."/>
        </authorList>
    </citation>
    <scope>NUCLEOTIDE SEQUENCE [LARGE SCALE GENOMIC DNA]</scope>
    <source>
        <strain evidence="2">CGMCC 4.7329</strain>
    </source>
</reference>
<gene>
    <name evidence="1" type="ORF">GCM10011610_64240</name>
</gene>
<comment type="caution">
    <text evidence="1">The sequence shown here is derived from an EMBL/GenBank/DDBJ whole genome shotgun (WGS) entry which is preliminary data.</text>
</comment>
<organism evidence="1 2">
    <name type="scientific">Nocardia rhizosphaerihabitans</name>
    <dbReference type="NCBI Taxonomy" id="1691570"/>
    <lineage>
        <taxon>Bacteria</taxon>
        <taxon>Bacillati</taxon>
        <taxon>Actinomycetota</taxon>
        <taxon>Actinomycetes</taxon>
        <taxon>Mycobacteriales</taxon>
        <taxon>Nocardiaceae</taxon>
        <taxon>Nocardia</taxon>
    </lineage>
</organism>
<evidence type="ECO:0000313" key="2">
    <source>
        <dbReference type="Proteomes" id="UP000658127"/>
    </source>
</evidence>
<name>A0ABQ2KZQ8_9NOCA</name>
<dbReference type="InterPro" id="IPR021373">
    <property type="entry name" value="DUF2993"/>
</dbReference>
<evidence type="ECO:0000313" key="1">
    <source>
        <dbReference type="EMBL" id="GGN97835.1"/>
    </source>
</evidence>
<protein>
    <recommendedName>
        <fullName evidence="3">DUF2993 domain-containing protein</fullName>
    </recommendedName>
</protein>
<dbReference type="Pfam" id="PF11209">
    <property type="entry name" value="LmeA"/>
    <property type="match status" value="1"/>
</dbReference>
<sequence length="241" mass="25700">MTAVKPPIGGRHGTRSLWRIVLVLVLILAVVGAETYYRHRTTNCIAAQVEQELGSKVSVSFGPKPLLLTAIDHRIQYIDIDSDDAEFGPAVDMKVHARLNDITLIDNGRSGVDIGSSSAEAAWSNEGIAQTLQTLVSGVRSDPRTGVLGIEVLGGLAELRVQPRIVGEQIEVNTQSAQLFGFGLPTDLVDGIVDLMTKSLQSNPLGLKPTGVKVTDNGIAVTLVGGPTKLEIQHNTEAYNC</sequence>
<evidence type="ECO:0008006" key="3">
    <source>
        <dbReference type="Google" id="ProtNLM"/>
    </source>
</evidence>
<dbReference type="Proteomes" id="UP000658127">
    <property type="component" value="Unassembled WGS sequence"/>
</dbReference>
<dbReference type="EMBL" id="BMNE01000011">
    <property type="protein sequence ID" value="GGN97835.1"/>
    <property type="molecule type" value="Genomic_DNA"/>
</dbReference>
<proteinExistence type="predicted"/>
<accession>A0ABQ2KZQ8</accession>
<keyword evidence="2" id="KW-1185">Reference proteome</keyword>